<dbReference type="EMBL" id="CAFBLN010000021">
    <property type="protein sequence ID" value="CAB4868768.1"/>
    <property type="molecule type" value="Genomic_DNA"/>
</dbReference>
<protein>
    <submittedName>
        <fullName evidence="6">Unannotated protein</fullName>
    </submittedName>
</protein>
<dbReference type="InterPro" id="IPR041033">
    <property type="entry name" value="SpaA_PFL_dom_1"/>
</dbReference>
<evidence type="ECO:0000256" key="1">
    <source>
        <dbReference type="ARBA" id="ARBA00007257"/>
    </source>
</evidence>
<accession>A0A6J7DHL0</accession>
<dbReference type="PANTHER" id="PTHR36108">
    <property type="entry name" value="COLOSSIN-B-RELATED"/>
    <property type="match status" value="1"/>
</dbReference>
<dbReference type="AlphaFoldDB" id="A0A6J7DHL0"/>
<dbReference type="InterPro" id="IPR013783">
    <property type="entry name" value="Ig-like_fold"/>
</dbReference>
<dbReference type="PANTHER" id="PTHR36108:SF13">
    <property type="entry name" value="COLOSSIN-B-RELATED"/>
    <property type="match status" value="1"/>
</dbReference>
<gene>
    <name evidence="6" type="ORF">UFOPK3381_00678</name>
</gene>
<keyword evidence="4" id="KW-0472">Membrane</keyword>
<reference evidence="6" key="1">
    <citation type="submission" date="2020-05" db="EMBL/GenBank/DDBJ databases">
        <authorList>
            <person name="Chiriac C."/>
            <person name="Salcher M."/>
            <person name="Ghai R."/>
            <person name="Kavagutti S V."/>
        </authorList>
    </citation>
    <scope>NUCLEOTIDE SEQUENCE</scope>
</reference>
<keyword evidence="3" id="KW-0732">Signal</keyword>
<proteinExistence type="inferred from homology"/>
<feature type="domain" description="SpaA-like prealbumin fold" evidence="5">
    <location>
        <begin position="322"/>
        <end position="384"/>
    </location>
</feature>
<keyword evidence="2" id="KW-0964">Secreted</keyword>
<feature type="transmembrane region" description="Helical" evidence="4">
    <location>
        <begin position="730"/>
        <end position="749"/>
    </location>
</feature>
<evidence type="ECO:0000256" key="2">
    <source>
        <dbReference type="ARBA" id="ARBA00022525"/>
    </source>
</evidence>
<evidence type="ECO:0000313" key="6">
    <source>
        <dbReference type="EMBL" id="CAB4868768.1"/>
    </source>
</evidence>
<evidence type="ECO:0000256" key="3">
    <source>
        <dbReference type="ARBA" id="ARBA00022729"/>
    </source>
</evidence>
<sequence length="754" mass="79237">MRRWILATFVIAASWISTTPASGAIRAHVDGLGTCTSADPPYPFHGACGTFNNQNTFYGSYGLGFPSPMGWGLCAHEAARGGWYPAPGYNYALGSAPNGITNTNLSALGWAISEAQRLGWWANGNGTTFGADEVAVAGKLLYDNVAWGTSLPSLSGQLGRALTALRLLFTTGQSITATPNLKVTLDGGGSTIYTSGTLTVRVAVPGNSNPVANQVVKVTLTGAVSDTSGTAIQWVATDANGNASVNFSVPSQLPGPVEVSVSTSLAVPGMLFYNPTLFSSSAQTLASARNPVAANDALSLTALGPPTGTLQVQKTVDDGVYYPATGAVFQVIDAANSVVDTLTVDATGYSNKSIDLQFGEYTLRELTPPTHYGTMSDKTVTVVAGVDSVISVGPSDGDVIDRSIVTIQKTDSTTGLALEGATFTLVYDTLNSGAADGTPLSCVTDSLGQCTLSGLLPGNYFVTETAAPVNYLTPTSGTWVTLTPGDTAALNYENDPVMVTLTLRKFNAAQLGQAVPNTIYDLYVYGPVAFPLPTSIPADAPSYPGLFFFQRGVTDATGRLTFTVRAGYRWCVHEVWVPQDYIIDPALHCTLTSPLQLVPRLALADHRSKIRLELYKFASGSTDQGVPNAYYALYVRGRFPQGFTPAPVPSNLVVPSGMALWAIAKTNRLGQLGFSVPSGHTWCVQELSAPSDYLLDPVVHCTSENLTQSSPTSVTHIAVAEVLATTGGTWHLGLLGGLVVLLGLVTWAWSRRIN</sequence>
<keyword evidence="4" id="KW-1133">Transmembrane helix</keyword>
<dbReference type="Pfam" id="PF17802">
    <property type="entry name" value="SpaA"/>
    <property type="match status" value="2"/>
</dbReference>
<dbReference type="Gene3D" id="2.60.40.10">
    <property type="entry name" value="Immunoglobulins"/>
    <property type="match status" value="2"/>
</dbReference>
<name>A0A6J7DHL0_9ZZZZ</name>
<feature type="domain" description="SpaA-like prealbumin fold" evidence="5">
    <location>
        <begin position="405"/>
        <end position="494"/>
    </location>
</feature>
<comment type="similarity">
    <text evidence="1">Belongs to the serine-aspartate repeat-containing protein (SDr) family.</text>
</comment>
<evidence type="ECO:0000256" key="4">
    <source>
        <dbReference type="SAM" id="Phobius"/>
    </source>
</evidence>
<keyword evidence="4" id="KW-0812">Transmembrane</keyword>
<dbReference type="SUPFAM" id="SSF49478">
    <property type="entry name" value="Cna protein B-type domain"/>
    <property type="match status" value="1"/>
</dbReference>
<organism evidence="6">
    <name type="scientific">freshwater metagenome</name>
    <dbReference type="NCBI Taxonomy" id="449393"/>
    <lineage>
        <taxon>unclassified sequences</taxon>
        <taxon>metagenomes</taxon>
        <taxon>ecological metagenomes</taxon>
    </lineage>
</organism>
<evidence type="ECO:0000259" key="5">
    <source>
        <dbReference type="Pfam" id="PF17802"/>
    </source>
</evidence>